<accession>A0A0P0R9T7</accession>
<name>A0A0P0R9T7_9BURK</name>
<dbReference type="KEGG" id="bcai:K788_0009082"/>
<dbReference type="Proteomes" id="UP000019146">
    <property type="component" value="Chromosome 1"/>
</dbReference>
<gene>
    <name evidence="1" type="ORF">K788_0009082</name>
</gene>
<protein>
    <submittedName>
        <fullName evidence="1">Uncharacterized protein</fullName>
    </submittedName>
</protein>
<evidence type="ECO:0000313" key="1">
    <source>
        <dbReference type="EMBL" id="ALL65002.1"/>
    </source>
</evidence>
<reference evidence="1 2" key="1">
    <citation type="journal article" date="2014" name="Genome Announc.">
        <title>Draft Genome Sequence of the Haloacid-Degrading Burkholderia caribensis Strain MBA4.</title>
        <authorList>
            <person name="Pan Y."/>
            <person name="Kong K.F."/>
            <person name="Tsang J.S."/>
        </authorList>
    </citation>
    <scope>NUCLEOTIDE SEQUENCE [LARGE SCALE GENOMIC DNA]</scope>
    <source>
        <strain evidence="1 2">MBA4</strain>
    </source>
</reference>
<sequence length="39" mass="4473">MKPHRPPRYPWRKLAGLWIEQGDLKQDSVSRSPLSTAGL</sequence>
<evidence type="ECO:0000313" key="2">
    <source>
        <dbReference type="Proteomes" id="UP000019146"/>
    </source>
</evidence>
<organism evidence="1 2">
    <name type="scientific">Paraburkholderia caribensis MBA4</name>
    <dbReference type="NCBI Taxonomy" id="1323664"/>
    <lineage>
        <taxon>Bacteria</taxon>
        <taxon>Pseudomonadati</taxon>
        <taxon>Pseudomonadota</taxon>
        <taxon>Betaproteobacteria</taxon>
        <taxon>Burkholderiales</taxon>
        <taxon>Burkholderiaceae</taxon>
        <taxon>Paraburkholderia</taxon>
    </lineage>
</organism>
<proteinExistence type="predicted"/>
<dbReference type="EMBL" id="CP012746">
    <property type="protein sequence ID" value="ALL65002.1"/>
    <property type="molecule type" value="Genomic_DNA"/>
</dbReference>
<dbReference type="AlphaFoldDB" id="A0A0P0R9T7"/>